<name>A0A6C0GP90_9BACT</name>
<gene>
    <name evidence="4" type="ORF">GXP67_26045</name>
</gene>
<dbReference type="Pfam" id="PF01344">
    <property type="entry name" value="Kelch_1"/>
    <property type="match status" value="1"/>
</dbReference>
<protein>
    <recommendedName>
        <fullName evidence="6">Galactose oxidase</fullName>
    </recommendedName>
</protein>
<feature type="chain" id="PRO_5025627985" description="Galactose oxidase" evidence="3">
    <location>
        <begin position="30"/>
        <end position="378"/>
    </location>
</feature>
<proteinExistence type="predicted"/>
<evidence type="ECO:0000256" key="2">
    <source>
        <dbReference type="ARBA" id="ARBA00022737"/>
    </source>
</evidence>
<keyword evidence="2" id="KW-0677">Repeat</keyword>
<sequence length="378" mass="40886">MKNFYIQYLAKIFAVATLLGCLISCTQEVATPTDKSGEVTAFWQKAAMPNQPRNEGIVGLLADGRVILTGGYLSNGSSSSSLSTEVYDPVTDTWTIVSDKSPEGSPSGFFRLKNGHMILFNRSSAIVNVFDPVKNHFYSIGQHGGLIGDWLTVSGACELSNGKVIIVGRSSLTVWDQQQSFKTFSLNSGTSSVRFGTVHQLPNSNQFMILGNSYYQGKAIIYELNSSGQNEPIQLGNPFNIAGINTQSAATGNGKLLLMGGSLGTTVNNGAIPPTLFNPANNSLTKVMNTEGGFTAFSMGMQTVIGTDEVGNIWFTDERLQRYKFDLASEKVVLMGNPFDSTKVVPSPFTETYISSIILKDGRTLAFDKDQAWISKQP</sequence>
<feature type="signal peptide" evidence="3">
    <location>
        <begin position="1"/>
        <end position="29"/>
    </location>
</feature>
<dbReference type="EMBL" id="CP048222">
    <property type="protein sequence ID" value="QHT69861.1"/>
    <property type="molecule type" value="Genomic_DNA"/>
</dbReference>
<dbReference type="Proteomes" id="UP000480178">
    <property type="component" value="Chromosome"/>
</dbReference>
<keyword evidence="3" id="KW-0732">Signal</keyword>
<accession>A0A6C0GP90</accession>
<dbReference type="InterPro" id="IPR006652">
    <property type="entry name" value="Kelch_1"/>
</dbReference>
<dbReference type="AlphaFoldDB" id="A0A6C0GP90"/>
<organism evidence="4 5">
    <name type="scientific">Rhodocytophaga rosea</name>
    <dbReference type="NCBI Taxonomy" id="2704465"/>
    <lineage>
        <taxon>Bacteria</taxon>
        <taxon>Pseudomonadati</taxon>
        <taxon>Bacteroidota</taxon>
        <taxon>Cytophagia</taxon>
        <taxon>Cytophagales</taxon>
        <taxon>Rhodocytophagaceae</taxon>
        <taxon>Rhodocytophaga</taxon>
    </lineage>
</organism>
<dbReference type="InterPro" id="IPR011043">
    <property type="entry name" value="Gal_Oxase/kelch_b-propeller"/>
</dbReference>
<evidence type="ECO:0000256" key="1">
    <source>
        <dbReference type="ARBA" id="ARBA00022441"/>
    </source>
</evidence>
<dbReference type="PANTHER" id="PTHR46344">
    <property type="entry name" value="OS02G0202900 PROTEIN"/>
    <property type="match status" value="1"/>
</dbReference>
<keyword evidence="5" id="KW-1185">Reference proteome</keyword>
<dbReference type="InterPro" id="IPR037293">
    <property type="entry name" value="Gal_Oxidase_central_sf"/>
</dbReference>
<evidence type="ECO:0000256" key="3">
    <source>
        <dbReference type="SAM" id="SignalP"/>
    </source>
</evidence>
<evidence type="ECO:0008006" key="6">
    <source>
        <dbReference type="Google" id="ProtNLM"/>
    </source>
</evidence>
<reference evidence="4 5" key="1">
    <citation type="submission" date="2020-01" db="EMBL/GenBank/DDBJ databases">
        <authorList>
            <person name="Kim M.K."/>
        </authorList>
    </citation>
    <scope>NUCLEOTIDE SEQUENCE [LARGE SCALE GENOMIC DNA]</scope>
    <source>
        <strain evidence="4 5">172606-1</strain>
    </source>
</reference>
<dbReference type="RefSeq" id="WP_162445844.1">
    <property type="nucleotide sequence ID" value="NZ_CP048222.1"/>
</dbReference>
<dbReference type="Gene3D" id="2.130.10.80">
    <property type="entry name" value="Galactose oxidase/kelch, beta-propeller"/>
    <property type="match status" value="1"/>
</dbReference>
<dbReference type="PANTHER" id="PTHR46344:SF27">
    <property type="entry name" value="KELCH REPEAT SUPERFAMILY PROTEIN"/>
    <property type="match status" value="1"/>
</dbReference>
<evidence type="ECO:0000313" key="5">
    <source>
        <dbReference type="Proteomes" id="UP000480178"/>
    </source>
</evidence>
<keyword evidence="1" id="KW-0880">Kelch repeat</keyword>
<evidence type="ECO:0000313" key="4">
    <source>
        <dbReference type="EMBL" id="QHT69861.1"/>
    </source>
</evidence>
<dbReference type="SUPFAM" id="SSF50965">
    <property type="entry name" value="Galactose oxidase, central domain"/>
    <property type="match status" value="1"/>
</dbReference>
<dbReference type="KEGG" id="rhoz:GXP67_26045"/>